<dbReference type="Pfam" id="PF02423">
    <property type="entry name" value="OCD_Mu_crystall"/>
    <property type="match status" value="1"/>
</dbReference>
<dbReference type="PIRSF" id="PIRSF001439">
    <property type="entry name" value="CryM"/>
    <property type="match status" value="1"/>
</dbReference>
<dbReference type="EMBL" id="JBAKBA010000010">
    <property type="protein sequence ID" value="MEL0658715.1"/>
    <property type="molecule type" value="Genomic_DNA"/>
</dbReference>
<protein>
    <submittedName>
        <fullName evidence="1">Ornithine cyclodeaminase family protein</fullName>
    </submittedName>
</protein>
<dbReference type="RefSeq" id="WP_341627356.1">
    <property type="nucleotide sequence ID" value="NZ_JBAKBA010000010.1"/>
</dbReference>
<evidence type="ECO:0000313" key="1">
    <source>
        <dbReference type="EMBL" id="MEL0658715.1"/>
    </source>
</evidence>
<dbReference type="PANTHER" id="PTHR13812">
    <property type="entry name" value="KETIMINE REDUCTASE MU-CRYSTALLIN"/>
    <property type="match status" value="1"/>
</dbReference>
<dbReference type="PANTHER" id="PTHR13812:SF19">
    <property type="entry name" value="KETIMINE REDUCTASE MU-CRYSTALLIN"/>
    <property type="match status" value="1"/>
</dbReference>
<dbReference type="InterPro" id="IPR036291">
    <property type="entry name" value="NAD(P)-bd_dom_sf"/>
</dbReference>
<reference evidence="1 2" key="1">
    <citation type="submission" date="2024-02" db="EMBL/GenBank/DDBJ databases">
        <title>Bacteria isolated from the canopy kelp, Nereocystis luetkeana.</title>
        <authorList>
            <person name="Pfister C.A."/>
            <person name="Younker I.T."/>
            <person name="Light S.H."/>
        </authorList>
    </citation>
    <scope>NUCLEOTIDE SEQUENCE [LARGE SCALE GENOMIC DNA]</scope>
    <source>
        <strain evidence="1 2">TI.2.07</strain>
    </source>
</reference>
<dbReference type="Proteomes" id="UP001366060">
    <property type="component" value="Unassembled WGS sequence"/>
</dbReference>
<sequence>MHVIEASEVHQTMNFEELIPAIEQTFAGNHGMPQRNVFSLEEGNDHGDGFAVLPAWNNKAIGVKAFTHFPENGPKGLDRLYSKILMFKRETGEPLALVDGSSVTYWRTAAVSALGSQYLSRKNASRLLVCGTGYLASYMALAHSSVRPITHIDIWGRSLEKSEKVAEQVREKRPDITVVAITDLESAAGQADIISCATGAGEPLILGEWVKPGTHTDFVGNHSPNRRECDTALITKANVFVDSRLNVLSEAGELLIPIEEGVFSKGDVKAELAELARGQHKGRQTEEEITVFKTVGTALSDLAAACLVVDKLTH</sequence>
<name>A0ABU9HA13_9GAMM</name>
<accession>A0ABU9HA13</accession>
<dbReference type="InterPro" id="IPR003462">
    <property type="entry name" value="ODC_Mu_crystall"/>
</dbReference>
<dbReference type="SUPFAM" id="SSF51735">
    <property type="entry name" value="NAD(P)-binding Rossmann-fold domains"/>
    <property type="match status" value="1"/>
</dbReference>
<dbReference type="NCBIfam" id="NF004793">
    <property type="entry name" value="PRK06141.1"/>
    <property type="match status" value="1"/>
</dbReference>
<dbReference type="Gene3D" id="3.40.50.720">
    <property type="entry name" value="NAD(P)-binding Rossmann-like Domain"/>
    <property type="match status" value="1"/>
</dbReference>
<evidence type="ECO:0000313" key="2">
    <source>
        <dbReference type="Proteomes" id="UP001366060"/>
    </source>
</evidence>
<proteinExistence type="predicted"/>
<keyword evidence="2" id="KW-1185">Reference proteome</keyword>
<dbReference type="InterPro" id="IPR023401">
    <property type="entry name" value="ODC_N"/>
</dbReference>
<organism evidence="1 2">
    <name type="scientific">Psychromonas arctica</name>
    <dbReference type="NCBI Taxonomy" id="168275"/>
    <lineage>
        <taxon>Bacteria</taxon>
        <taxon>Pseudomonadati</taxon>
        <taxon>Pseudomonadota</taxon>
        <taxon>Gammaproteobacteria</taxon>
        <taxon>Alteromonadales</taxon>
        <taxon>Psychromonadaceae</taxon>
        <taxon>Psychromonas</taxon>
    </lineage>
</organism>
<gene>
    <name evidence="1" type="ORF">V6255_06120</name>
</gene>
<comment type="caution">
    <text evidence="1">The sequence shown here is derived from an EMBL/GenBank/DDBJ whole genome shotgun (WGS) entry which is preliminary data.</text>
</comment>
<dbReference type="Gene3D" id="3.30.1780.10">
    <property type="entry name" value="ornithine cyclodeaminase, domain 1"/>
    <property type="match status" value="1"/>
</dbReference>